<name>A1AYE0_PARDP</name>
<keyword evidence="3" id="KW-1185">Reference proteome</keyword>
<dbReference type="InterPro" id="IPR036527">
    <property type="entry name" value="SCP2_sterol-bd_dom_sf"/>
</dbReference>
<dbReference type="GeneID" id="93451398"/>
<dbReference type="OrthoDB" id="7847787at2"/>
<dbReference type="Gene3D" id="3.30.1050.20">
    <property type="match status" value="1"/>
</dbReference>
<feature type="domain" description="Mycothiol-dependent maleylpyruvate isomerase metal-binding" evidence="1">
    <location>
        <begin position="34"/>
        <end position="169"/>
    </location>
</feature>
<accession>A1AYE0</accession>
<evidence type="ECO:0000313" key="2">
    <source>
        <dbReference type="EMBL" id="ABL68284.1"/>
    </source>
</evidence>
<dbReference type="Pfam" id="PF11716">
    <property type="entry name" value="MDMPI_N"/>
    <property type="match status" value="1"/>
</dbReference>
<dbReference type="InterPro" id="IPR034660">
    <property type="entry name" value="DinB/YfiT-like"/>
</dbReference>
<dbReference type="SUPFAM" id="SSF55718">
    <property type="entry name" value="SCP-like"/>
    <property type="match status" value="1"/>
</dbReference>
<dbReference type="Gene3D" id="1.20.120.450">
    <property type="entry name" value="dinb family like domain"/>
    <property type="match status" value="1"/>
</dbReference>
<dbReference type="HOGENOM" id="CLU_077935_0_0_5"/>
<dbReference type="RefSeq" id="WP_011746517.1">
    <property type="nucleotide sequence ID" value="NC_008686.1"/>
</dbReference>
<reference evidence="3" key="1">
    <citation type="submission" date="2006-12" db="EMBL/GenBank/DDBJ databases">
        <title>Complete sequence of chromosome 1 of Paracoccus denitrificans PD1222.</title>
        <authorList>
            <person name="Copeland A."/>
            <person name="Lucas S."/>
            <person name="Lapidus A."/>
            <person name="Barry K."/>
            <person name="Detter J.C."/>
            <person name="Glavina del Rio T."/>
            <person name="Hammon N."/>
            <person name="Israni S."/>
            <person name="Dalin E."/>
            <person name="Tice H."/>
            <person name="Pitluck S."/>
            <person name="Munk A.C."/>
            <person name="Brettin T."/>
            <person name="Bruce D."/>
            <person name="Han C."/>
            <person name="Tapia R."/>
            <person name="Gilna P."/>
            <person name="Schmutz J."/>
            <person name="Larimer F."/>
            <person name="Land M."/>
            <person name="Hauser L."/>
            <person name="Kyrpides N."/>
            <person name="Lykidis A."/>
            <person name="Spiro S."/>
            <person name="Richardson D.J."/>
            <person name="Moir J.W.B."/>
            <person name="Ferguson S.J."/>
            <person name="van Spanning R.J.M."/>
            <person name="Richardson P."/>
        </authorList>
    </citation>
    <scope>NUCLEOTIDE SEQUENCE [LARGE SCALE GENOMIC DNA]</scope>
    <source>
        <strain evidence="3">Pd 1222</strain>
    </source>
</reference>
<organism evidence="2 3">
    <name type="scientific">Paracoccus denitrificans (strain Pd 1222)</name>
    <dbReference type="NCBI Taxonomy" id="318586"/>
    <lineage>
        <taxon>Bacteria</taxon>
        <taxon>Pseudomonadati</taxon>
        <taxon>Pseudomonadota</taxon>
        <taxon>Alphaproteobacteria</taxon>
        <taxon>Rhodobacterales</taxon>
        <taxon>Paracoccaceae</taxon>
        <taxon>Paracoccus</taxon>
    </lineage>
</organism>
<dbReference type="GO" id="GO:0046872">
    <property type="term" value="F:metal ion binding"/>
    <property type="evidence" value="ECO:0007669"/>
    <property type="project" value="InterPro"/>
</dbReference>
<proteinExistence type="predicted"/>
<dbReference type="STRING" id="318586.Pden_0168"/>
<evidence type="ECO:0000313" key="3">
    <source>
        <dbReference type="Proteomes" id="UP000000361"/>
    </source>
</evidence>
<dbReference type="KEGG" id="pde:Pden_0168"/>
<dbReference type="Proteomes" id="UP000000361">
    <property type="component" value="Chromosome 1"/>
</dbReference>
<dbReference type="AlphaFoldDB" id="A1AYE0"/>
<gene>
    <name evidence="2" type="ordered locus">Pden_0168</name>
</gene>
<dbReference type="eggNOG" id="ENOG5030CHN">
    <property type="taxonomic scope" value="Bacteria"/>
</dbReference>
<dbReference type="NCBIfam" id="TIGR03083">
    <property type="entry name" value="maleylpyruvate isomerase family mycothiol-dependent enzyme"/>
    <property type="match status" value="1"/>
</dbReference>
<dbReference type="InterPro" id="IPR024344">
    <property type="entry name" value="MDMPI_metal-binding"/>
</dbReference>
<protein>
    <recommendedName>
        <fullName evidence="1">Mycothiol-dependent maleylpyruvate isomerase metal-binding domain-containing protein</fullName>
    </recommendedName>
</protein>
<evidence type="ECO:0000259" key="1">
    <source>
        <dbReference type="Pfam" id="PF11716"/>
    </source>
</evidence>
<dbReference type="SUPFAM" id="SSF109854">
    <property type="entry name" value="DinB/YfiT-like putative metalloenzymes"/>
    <property type="match status" value="1"/>
</dbReference>
<dbReference type="InterPro" id="IPR017517">
    <property type="entry name" value="Maleyloyr_isom"/>
</dbReference>
<dbReference type="EnsemblBacteria" id="ABL68284">
    <property type="protein sequence ID" value="ABL68284"/>
    <property type="gene ID" value="Pden_0168"/>
</dbReference>
<dbReference type="EMBL" id="CP000489">
    <property type="protein sequence ID" value="ABL68284.1"/>
    <property type="molecule type" value="Genomic_DNA"/>
</dbReference>
<sequence>MDIDDSRAALRARQGKGARYDNPAAPADELALARLGTAYFARKLNELPDAALDGAALVPGWSRRHVVAHVGFQARALARLVEAAREGRTEEALSEPEAQNEDVDFGATLPAHALRHLFDHSKVHLDVEWRDLQAQGWRARVHALTGSPVQIADTPWLRAREIWMRAVDLGNGGSLLDFPPGLIDRLLAELAADLPHALHPLDRNAMLGAPRGSVVRGRAADLLRWITGRGAHRLEFPDGPLPEPPFWPACGREGRA</sequence>